<organism evidence="1 2">
    <name type="scientific">Gemella sanguinis</name>
    <dbReference type="NCBI Taxonomy" id="84135"/>
    <lineage>
        <taxon>Bacteria</taxon>
        <taxon>Bacillati</taxon>
        <taxon>Bacillota</taxon>
        <taxon>Bacilli</taxon>
        <taxon>Bacillales</taxon>
        <taxon>Gemellaceae</taxon>
        <taxon>Gemella</taxon>
    </lineage>
</organism>
<proteinExistence type="predicted"/>
<dbReference type="InterPro" id="IPR029062">
    <property type="entry name" value="Class_I_gatase-like"/>
</dbReference>
<dbReference type="Gene3D" id="3.40.50.880">
    <property type="match status" value="1"/>
</dbReference>
<comment type="caution">
    <text evidence="1">The sequence shown here is derived from an EMBL/GenBank/DDBJ whole genome shotgun (WGS) entry which is preliminary data.</text>
</comment>
<protein>
    <submittedName>
        <fullName evidence="1">Molecular chaperone</fullName>
    </submittedName>
</protein>
<name>A0A2N6SHC4_9BACL</name>
<evidence type="ECO:0000313" key="2">
    <source>
        <dbReference type="Proteomes" id="UP000235670"/>
    </source>
</evidence>
<sequence>MNNEAISGQVHIDRNLITGDSPLAANNLGIVVADELLKQVK</sequence>
<dbReference type="AlphaFoldDB" id="A0A2N6SHC4"/>
<dbReference type="EMBL" id="PNGT01000001">
    <property type="protein sequence ID" value="PMC53334.1"/>
    <property type="molecule type" value="Genomic_DNA"/>
</dbReference>
<reference evidence="1 2" key="1">
    <citation type="submission" date="2017-09" db="EMBL/GenBank/DDBJ databases">
        <title>Bacterial strain isolated from the female urinary microbiota.</title>
        <authorList>
            <person name="Thomas-White K."/>
            <person name="Kumar N."/>
            <person name="Forster S."/>
            <person name="Putonti C."/>
            <person name="Lawley T."/>
            <person name="Wolfe A.J."/>
        </authorList>
    </citation>
    <scope>NUCLEOTIDE SEQUENCE [LARGE SCALE GENOMIC DNA]</scope>
    <source>
        <strain evidence="1 2">UMB0186</strain>
    </source>
</reference>
<dbReference type="OrthoDB" id="9792284at2"/>
<accession>A0A2N6SHC4</accession>
<evidence type="ECO:0000313" key="1">
    <source>
        <dbReference type="EMBL" id="PMC53334.1"/>
    </source>
</evidence>
<gene>
    <name evidence="1" type="ORF">CJ218_01175</name>
</gene>
<dbReference type="Proteomes" id="UP000235670">
    <property type="component" value="Unassembled WGS sequence"/>
</dbReference>